<evidence type="ECO:0000256" key="9">
    <source>
        <dbReference type="ARBA" id="ARBA00023316"/>
    </source>
</evidence>
<evidence type="ECO:0000256" key="11">
    <source>
        <dbReference type="RuleBase" id="RU004136"/>
    </source>
</evidence>
<evidence type="ECO:0000313" key="16">
    <source>
        <dbReference type="Proteomes" id="UP000620075"/>
    </source>
</evidence>
<dbReference type="Pfam" id="PF01225">
    <property type="entry name" value="Mur_ligase"/>
    <property type="match status" value="1"/>
</dbReference>
<dbReference type="NCBIfam" id="TIGR01143">
    <property type="entry name" value="murF"/>
    <property type="match status" value="1"/>
</dbReference>
<dbReference type="Gene3D" id="3.90.190.20">
    <property type="entry name" value="Mur ligase, C-terminal domain"/>
    <property type="match status" value="1"/>
</dbReference>
<dbReference type="GO" id="GO:0005524">
    <property type="term" value="F:ATP binding"/>
    <property type="evidence" value="ECO:0007669"/>
    <property type="project" value="UniProtKB-UniRule"/>
</dbReference>
<dbReference type="InterPro" id="IPR004101">
    <property type="entry name" value="Mur_ligase_C"/>
</dbReference>
<dbReference type="AlphaFoldDB" id="A0A934KL56"/>
<dbReference type="InterPro" id="IPR036615">
    <property type="entry name" value="Mur_ligase_C_dom_sf"/>
</dbReference>
<evidence type="ECO:0000256" key="7">
    <source>
        <dbReference type="ARBA" id="ARBA00022984"/>
    </source>
</evidence>
<comment type="similarity">
    <text evidence="10">Belongs to the MurCDEF family. MurF subfamily.</text>
</comment>
<evidence type="ECO:0000256" key="5">
    <source>
        <dbReference type="ARBA" id="ARBA00022840"/>
    </source>
</evidence>
<dbReference type="SUPFAM" id="SSF53623">
    <property type="entry name" value="MurD-like peptide ligases, catalytic domain"/>
    <property type="match status" value="1"/>
</dbReference>
<feature type="domain" description="Mur ligase central" evidence="14">
    <location>
        <begin position="107"/>
        <end position="289"/>
    </location>
</feature>
<comment type="pathway">
    <text evidence="10 11">Cell wall biogenesis; peptidoglycan biosynthesis.</text>
</comment>
<evidence type="ECO:0000313" key="15">
    <source>
        <dbReference type="EMBL" id="MBJ7604065.1"/>
    </source>
</evidence>
<dbReference type="InterPro" id="IPR005863">
    <property type="entry name" value="UDP-N-AcMur_synth"/>
</dbReference>
<dbReference type="GO" id="GO:0005737">
    <property type="term" value="C:cytoplasm"/>
    <property type="evidence" value="ECO:0007669"/>
    <property type="project" value="UniProtKB-SubCell"/>
</dbReference>
<dbReference type="InterPro" id="IPR051046">
    <property type="entry name" value="MurCDEF_CellWall_CoF430Synth"/>
</dbReference>
<keyword evidence="2 10" id="KW-0436">Ligase</keyword>
<dbReference type="Pfam" id="PF02875">
    <property type="entry name" value="Mur_ligase_C"/>
    <property type="match status" value="1"/>
</dbReference>
<evidence type="ECO:0000259" key="12">
    <source>
        <dbReference type="Pfam" id="PF01225"/>
    </source>
</evidence>
<feature type="binding site" evidence="10">
    <location>
        <begin position="109"/>
        <end position="115"/>
    </location>
    <ligand>
        <name>ATP</name>
        <dbReference type="ChEBI" id="CHEBI:30616"/>
    </ligand>
</feature>
<evidence type="ECO:0000256" key="10">
    <source>
        <dbReference type="HAMAP-Rule" id="MF_02019"/>
    </source>
</evidence>
<comment type="caution">
    <text evidence="15">The sequence shown here is derived from an EMBL/GenBank/DDBJ whole genome shotgun (WGS) entry which is preliminary data.</text>
</comment>
<name>A0A934KL56_9BACT</name>
<dbReference type="GO" id="GO:0047480">
    <property type="term" value="F:UDP-N-acetylmuramoyl-tripeptide-D-alanyl-D-alanine ligase activity"/>
    <property type="evidence" value="ECO:0007669"/>
    <property type="project" value="UniProtKB-UniRule"/>
</dbReference>
<keyword evidence="7 10" id="KW-0573">Peptidoglycan synthesis</keyword>
<reference evidence="15 16" key="1">
    <citation type="submission" date="2020-10" db="EMBL/GenBank/DDBJ databases">
        <title>Ca. Dormibacterota MAGs.</title>
        <authorList>
            <person name="Montgomery K."/>
        </authorList>
    </citation>
    <scope>NUCLEOTIDE SEQUENCE [LARGE SCALE GENOMIC DNA]</scope>
    <source>
        <strain evidence="15">SC8811_S16_3</strain>
    </source>
</reference>
<dbReference type="InterPro" id="IPR013221">
    <property type="entry name" value="Mur_ligase_cen"/>
</dbReference>
<dbReference type="PANTHER" id="PTHR43024">
    <property type="entry name" value="UDP-N-ACETYLMURAMOYL-TRIPEPTIDE--D-ALANYL-D-ALANINE LIGASE"/>
    <property type="match status" value="1"/>
</dbReference>
<dbReference type="InterPro" id="IPR036565">
    <property type="entry name" value="Mur-like_cat_sf"/>
</dbReference>
<comment type="subcellular location">
    <subcellularLocation>
        <location evidence="10 11">Cytoplasm</location>
    </subcellularLocation>
</comment>
<dbReference type="EMBL" id="JAEKNQ010000051">
    <property type="protein sequence ID" value="MBJ7604065.1"/>
    <property type="molecule type" value="Genomic_DNA"/>
</dbReference>
<keyword evidence="9 10" id="KW-0961">Cell wall biogenesis/degradation</keyword>
<keyword evidence="1 10" id="KW-0963">Cytoplasm</keyword>
<dbReference type="RefSeq" id="WP_338181067.1">
    <property type="nucleotide sequence ID" value="NZ_JAEKNQ010000051.1"/>
</dbReference>
<keyword evidence="4 10" id="KW-0547">Nucleotide-binding</keyword>
<keyword evidence="6 10" id="KW-0133">Cell shape</keyword>
<evidence type="ECO:0000256" key="4">
    <source>
        <dbReference type="ARBA" id="ARBA00022741"/>
    </source>
</evidence>
<dbReference type="Gene3D" id="3.40.1390.10">
    <property type="entry name" value="MurE/MurF, N-terminal domain"/>
    <property type="match status" value="1"/>
</dbReference>
<dbReference type="GO" id="GO:0009252">
    <property type="term" value="P:peptidoglycan biosynthetic process"/>
    <property type="evidence" value="ECO:0007669"/>
    <property type="project" value="UniProtKB-UniRule"/>
</dbReference>
<accession>A0A934KL56</accession>
<sequence>MDLTLDEVAVATRGRVLNAAAGSRVNTFETDSRQVKADGLFFALRGAQQDGHAYVAAAAAKGAAAVVERTEAVPVGAPAVHVEDTWQALFDLAAHVLRRTAPAVIGVTGSNGKTSTREMVAAVLGSRYHTLQTAANLNTETGVPLTLLRLEPSHELAVIEMGMQGPGEIARLARLARPRVGVITGIGSVHAENFPEGKEGVCRAKGELLQALPEDGLSILNADDPYYQRLAKLSRAPVVGFGFARGELRGEDYRPLPEGGSLVQVDGVQVRLGPSGRHQARNALAALAVGSFFGIGVQQAAGALAGLQVEHRLQPRRAPAGFMILDDSYNASPESMLAAFETLAERPIRGRLLALLGEMRELGELAPAAHEEVGRRAARVFDQVAVVDAGYGRLLAQSAGAELVKDHAAATAWVREHAQADDLVLIKASHGVALDRVVEELLE</sequence>
<dbReference type="Pfam" id="PF08245">
    <property type="entry name" value="Mur_ligase_M"/>
    <property type="match status" value="1"/>
</dbReference>
<comment type="catalytic activity">
    <reaction evidence="10 11">
        <text>D-alanyl-D-alanine + UDP-N-acetyl-alpha-D-muramoyl-L-alanyl-gamma-D-glutamyl-meso-2,6-diaminopimelate + ATP = UDP-N-acetyl-alpha-D-muramoyl-L-alanyl-gamma-D-glutamyl-meso-2,6-diaminopimeloyl-D-alanyl-D-alanine + ADP + phosphate + H(+)</text>
        <dbReference type="Rhea" id="RHEA:28374"/>
        <dbReference type="ChEBI" id="CHEBI:15378"/>
        <dbReference type="ChEBI" id="CHEBI:30616"/>
        <dbReference type="ChEBI" id="CHEBI:43474"/>
        <dbReference type="ChEBI" id="CHEBI:57822"/>
        <dbReference type="ChEBI" id="CHEBI:61386"/>
        <dbReference type="ChEBI" id="CHEBI:83905"/>
        <dbReference type="ChEBI" id="CHEBI:456216"/>
        <dbReference type="EC" id="6.3.2.10"/>
    </reaction>
</comment>
<evidence type="ECO:0000256" key="3">
    <source>
        <dbReference type="ARBA" id="ARBA00022618"/>
    </source>
</evidence>
<dbReference type="PANTHER" id="PTHR43024:SF1">
    <property type="entry name" value="UDP-N-ACETYLMURAMOYL-TRIPEPTIDE--D-ALANYL-D-ALANINE LIGASE"/>
    <property type="match status" value="1"/>
</dbReference>
<evidence type="ECO:0000256" key="8">
    <source>
        <dbReference type="ARBA" id="ARBA00023306"/>
    </source>
</evidence>
<feature type="domain" description="Mur ligase N-terminal catalytic" evidence="12">
    <location>
        <begin position="29"/>
        <end position="88"/>
    </location>
</feature>
<evidence type="ECO:0000259" key="13">
    <source>
        <dbReference type="Pfam" id="PF02875"/>
    </source>
</evidence>
<keyword evidence="5 10" id="KW-0067">ATP-binding</keyword>
<dbReference type="Gene3D" id="3.40.1190.10">
    <property type="entry name" value="Mur-like, catalytic domain"/>
    <property type="match status" value="1"/>
</dbReference>
<proteinExistence type="inferred from homology"/>
<dbReference type="GO" id="GO:0071555">
    <property type="term" value="P:cell wall organization"/>
    <property type="evidence" value="ECO:0007669"/>
    <property type="project" value="UniProtKB-KW"/>
</dbReference>
<dbReference type="InterPro" id="IPR000713">
    <property type="entry name" value="Mur_ligase_N"/>
</dbReference>
<dbReference type="SUPFAM" id="SSF63418">
    <property type="entry name" value="MurE/MurF N-terminal domain"/>
    <property type="match status" value="1"/>
</dbReference>
<dbReference type="Proteomes" id="UP000620075">
    <property type="component" value="Unassembled WGS sequence"/>
</dbReference>
<dbReference type="GO" id="GO:0008360">
    <property type="term" value="P:regulation of cell shape"/>
    <property type="evidence" value="ECO:0007669"/>
    <property type="project" value="UniProtKB-KW"/>
</dbReference>
<evidence type="ECO:0000256" key="2">
    <source>
        <dbReference type="ARBA" id="ARBA00022598"/>
    </source>
</evidence>
<comment type="function">
    <text evidence="10 11">Involved in cell wall formation. Catalyzes the final step in the synthesis of UDP-N-acetylmuramoyl-pentapeptide, the precursor of murein.</text>
</comment>
<dbReference type="SUPFAM" id="SSF53244">
    <property type="entry name" value="MurD-like peptide ligases, peptide-binding domain"/>
    <property type="match status" value="1"/>
</dbReference>
<keyword evidence="8 10" id="KW-0131">Cell cycle</keyword>
<keyword evidence="3 10" id="KW-0132">Cell division</keyword>
<evidence type="ECO:0000259" key="14">
    <source>
        <dbReference type="Pfam" id="PF08245"/>
    </source>
</evidence>
<protein>
    <recommendedName>
        <fullName evidence="10 11">UDP-N-acetylmuramoyl-tripeptide--D-alanyl-D-alanine ligase</fullName>
        <ecNumber evidence="10 11">6.3.2.10</ecNumber>
    </recommendedName>
    <alternativeName>
        <fullName evidence="10">D-alanyl-D-alanine-adding enzyme</fullName>
    </alternativeName>
</protein>
<organism evidence="15 16">
    <name type="scientific">Candidatus Dormiibacter inghamiae</name>
    <dbReference type="NCBI Taxonomy" id="3127013"/>
    <lineage>
        <taxon>Bacteria</taxon>
        <taxon>Bacillati</taxon>
        <taxon>Candidatus Dormiibacterota</taxon>
        <taxon>Candidatus Dormibacteria</taxon>
        <taxon>Candidatus Dormibacterales</taxon>
        <taxon>Candidatus Dormibacteraceae</taxon>
        <taxon>Candidatus Dormiibacter</taxon>
    </lineage>
</organism>
<dbReference type="InterPro" id="IPR035911">
    <property type="entry name" value="MurE/MurF_N"/>
</dbReference>
<dbReference type="HAMAP" id="MF_02019">
    <property type="entry name" value="MurF"/>
    <property type="match status" value="1"/>
</dbReference>
<dbReference type="GO" id="GO:0051301">
    <property type="term" value="P:cell division"/>
    <property type="evidence" value="ECO:0007669"/>
    <property type="project" value="UniProtKB-KW"/>
</dbReference>
<evidence type="ECO:0000256" key="1">
    <source>
        <dbReference type="ARBA" id="ARBA00022490"/>
    </source>
</evidence>
<evidence type="ECO:0000256" key="6">
    <source>
        <dbReference type="ARBA" id="ARBA00022960"/>
    </source>
</evidence>
<feature type="domain" description="Mur ligase C-terminal" evidence="13">
    <location>
        <begin position="311"/>
        <end position="429"/>
    </location>
</feature>
<dbReference type="EC" id="6.3.2.10" evidence="10 11"/>
<gene>
    <name evidence="10" type="primary">murF</name>
    <name evidence="15" type="ORF">JF888_12870</name>
</gene>